<name>X5EAV7_9CORY</name>
<dbReference type="AlphaFoldDB" id="X5EAV7"/>
<keyword evidence="6" id="KW-1185">Reference proteome</keyword>
<evidence type="ECO:0000259" key="3">
    <source>
        <dbReference type="Pfam" id="PF01408"/>
    </source>
</evidence>
<sequence length="354" mass="38458">MSTSHTTPIRTVVLGFGLSGRIFHAPFIAADPAFDLTAVVTTNEQRRADALQEYPDVQLLDSAETVWSRADEFDLVVIGTPGATHAGLATAALDAGLHVLIDKPFVPTADEGRDLIARAERAGRCLTVFQNRRWDGDFRTVRSLVDDGALGEVRRFESRFEKWQPVPRDSWKTAGTPADGAGVLYDLGSHIIDQALQLFGPVASTNGEFDMHVEIDQRRRQTNSEDDAFLALRHTSGVRSHLWMSAVRPNLGPRFQVVGSEAGYTSWGIDGQEQALKDGVRPGDPGYGTTTSANWGTVSVGERSRQVETLVGDYSDFYRGLAASIHGTGPLPVDPADAVRVLEIIEQAFARGTA</sequence>
<dbReference type="InterPro" id="IPR051317">
    <property type="entry name" value="Gfo/Idh/MocA_oxidoreduct"/>
</dbReference>
<dbReference type="RefSeq" id="WP_038549279.1">
    <property type="nucleotide sequence ID" value="NZ_CP006842.1"/>
</dbReference>
<dbReference type="PANTHER" id="PTHR43708">
    <property type="entry name" value="CONSERVED EXPRESSED OXIDOREDUCTASE (EUROFUNG)"/>
    <property type="match status" value="1"/>
</dbReference>
<evidence type="ECO:0000256" key="1">
    <source>
        <dbReference type="ARBA" id="ARBA00010928"/>
    </source>
</evidence>
<dbReference type="InterPro" id="IPR000683">
    <property type="entry name" value="Gfo/Idh/MocA-like_OxRdtase_N"/>
</dbReference>
<organism evidence="5 6">
    <name type="scientific">Corynebacterium glyciniphilum AJ 3170</name>
    <dbReference type="NCBI Taxonomy" id="1404245"/>
    <lineage>
        <taxon>Bacteria</taxon>
        <taxon>Bacillati</taxon>
        <taxon>Actinomycetota</taxon>
        <taxon>Actinomycetes</taxon>
        <taxon>Mycobacteriales</taxon>
        <taxon>Corynebacteriaceae</taxon>
        <taxon>Corynebacterium</taxon>
    </lineage>
</organism>
<dbReference type="KEGG" id="cgy:CGLY_10525"/>
<keyword evidence="2" id="KW-0560">Oxidoreductase</keyword>
<dbReference type="EMBL" id="CP006842">
    <property type="protein sequence ID" value="AHW64550.1"/>
    <property type="molecule type" value="Genomic_DNA"/>
</dbReference>
<dbReference type="SUPFAM" id="SSF51735">
    <property type="entry name" value="NAD(P)-binding Rossmann-fold domains"/>
    <property type="match status" value="1"/>
</dbReference>
<dbReference type="GO" id="GO:0000166">
    <property type="term" value="F:nucleotide binding"/>
    <property type="evidence" value="ECO:0007669"/>
    <property type="project" value="InterPro"/>
</dbReference>
<dbReference type="PANTHER" id="PTHR43708:SF5">
    <property type="entry name" value="CONSERVED EXPRESSED OXIDOREDUCTASE (EUROFUNG)-RELATED"/>
    <property type="match status" value="1"/>
</dbReference>
<dbReference type="InterPro" id="IPR004104">
    <property type="entry name" value="Gfo/Idh/MocA-like_OxRdtase_C"/>
</dbReference>
<dbReference type="OrthoDB" id="256869at2"/>
<dbReference type="HOGENOM" id="CLU_023194_19_1_11"/>
<dbReference type="eggNOG" id="COG0673">
    <property type="taxonomic scope" value="Bacteria"/>
</dbReference>
<evidence type="ECO:0000256" key="2">
    <source>
        <dbReference type="ARBA" id="ARBA00023002"/>
    </source>
</evidence>
<protein>
    <submittedName>
        <fullName evidence="5">Putative oxidoreductase</fullName>
    </submittedName>
</protein>
<dbReference type="GO" id="GO:0016491">
    <property type="term" value="F:oxidoreductase activity"/>
    <property type="evidence" value="ECO:0007669"/>
    <property type="project" value="UniProtKB-KW"/>
</dbReference>
<dbReference type="SUPFAM" id="SSF55347">
    <property type="entry name" value="Glyceraldehyde-3-phosphate dehydrogenase-like, C-terminal domain"/>
    <property type="match status" value="1"/>
</dbReference>
<gene>
    <name evidence="5" type="ORF">CGLY_10525</name>
</gene>
<dbReference type="Pfam" id="PF02894">
    <property type="entry name" value="GFO_IDH_MocA_C"/>
    <property type="match status" value="1"/>
</dbReference>
<comment type="similarity">
    <text evidence="1">Belongs to the Gfo/Idh/MocA family.</text>
</comment>
<reference evidence="5 6" key="1">
    <citation type="journal article" date="2015" name="Int. J. Syst. Evol. Microbiol.">
        <title>Revisiting Corynebacterium glyciniphilum (ex Kubota et al., 1972) sp. nov., nom. rev., isolated from putrefied banana.</title>
        <authorList>
            <person name="Al-Dilaimi A."/>
            <person name="Bednarz H."/>
            <person name="Lomker A."/>
            <person name="Niehaus K."/>
            <person name="Kalinowski J."/>
            <person name="Ruckert C."/>
        </authorList>
    </citation>
    <scope>NUCLEOTIDE SEQUENCE [LARGE SCALE GENOMIC DNA]</scope>
    <source>
        <strain evidence="5">AJ 3170</strain>
    </source>
</reference>
<evidence type="ECO:0000313" key="5">
    <source>
        <dbReference type="EMBL" id="AHW64550.1"/>
    </source>
</evidence>
<dbReference type="Gene3D" id="3.30.360.10">
    <property type="entry name" value="Dihydrodipicolinate Reductase, domain 2"/>
    <property type="match status" value="1"/>
</dbReference>
<dbReference type="InterPro" id="IPR036291">
    <property type="entry name" value="NAD(P)-bd_dom_sf"/>
</dbReference>
<dbReference type="STRING" id="1404245.CGLY_10525"/>
<feature type="domain" description="Gfo/Idh/MocA-like oxidoreductase N-terminal" evidence="3">
    <location>
        <begin position="9"/>
        <end position="128"/>
    </location>
</feature>
<proteinExistence type="inferred from homology"/>
<dbReference type="Pfam" id="PF01408">
    <property type="entry name" value="GFO_IDH_MocA"/>
    <property type="match status" value="1"/>
</dbReference>
<feature type="domain" description="Gfo/Idh/MocA-like oxidoreductase C-terminal" evidence="4">
    <location>
        <begin position="142"/>
        <end position="349"/>
    </location>
</feature>
<accession>X5EAV7</accession>
<dbReference type="Proteomes" id="UP000023703">
    <property type="component" value="Chromosome"/>
</dbReference>
<evidence type="ECO:0000259" key="4">
    <source>
        <dbReference type="Pfam" id="PF02894"/>
    </source>
</evidence>
<evidence type="ECO:0000313" key="6">
    <source>
        <dbReference type="Proteomes" id="UP000023703"/>
    </source>
</evidence>
<dbReference type="Gene3D" id="3.40.50.720">
    <property type="entry name" value="NAD(P)-binding Rossmann-like Domain"/>
    <property type="match status" value="1"/>
</dbReference>